<dbReference type="Pfam" id="PF00400">
    <property type="entry name" value="WD40"/>
    <property type="match status" value="7"/>
</dbReference>
<dbReference type="PANTHER" id="PTHR44006">
    <property type="entry name" value="U5 SMALL NUCLEAR RIBONUCLEOPROTEIN 40 KDA PROTEIN"/>
    <property type="match status" value="1"/>
</dbReference>
<evidence type="ECO:0000313" key="8">
    <source>
        <dbReference type="EMBL" id="RQM29664.1"/>
    </source>
</evidence>
<feature type="repeat" description="WD" evidence="5">
    <location>
        <begin position="262"/>
        <end position="296"/>
    </location>
</feature>
<dbReference type="Proteomes" id="UP000284702">
    <property type="component" value="Unassembled WGS sequence"/>
</dbReference>
<evidence type="ECO:0000256" key="2">
    <source>
        <dbReference type="ARBA" id="ARBA00022664"/>
    </source>
</evidence>
<dbReference type="PROSITE" id="PS00678">
    <property type="entry name" value="WD_REPEATS_1"/>
    <property type="match status" value="1"/>
</dbReference>
<dbReference type="VEuPathDB" id="FungiDB:H257_11182"/>
<accession>A0A397ADQ6</accession>
<dbReference type="SMART" id="SM00320">
    <property type="entry name" value="WD40"/>
    <property type="match status" value="7"/>
</dbReference>
<feature type="repeat" description="WD" evidence="5">
    <location>
        <begin position="218"/>
        <end position="252"/>
    </location>
</feature>
<dbReference type="Gene3D" id="2.130.10.10">
    <property type="entry name" value="YVTN repeat-like/Quinoprotein amine dehydrogenase"/>
    <property type="match status" value="1"/>
</dbReference>
<evidence type="ECO:0000256" key="3">
    <source>
        <dbReference type="ARBA" id="ARBA00022737"/>
    </source>
</evidence>
<dbReference type="GO" id="GO:0003723">
    <property type="term" value="F:RNA binding"/>
    <property type="evidence" value="ECO:0007669"/>
    <property type="project" value="TreeGrafter"/>
</dbReference>
<evidence type="ECO:0000256" key="1">
    <source>
        <dbReference type="ARBA" id="ARBA00022574"/>
    </source>
</evidence>
<dbReference type="GO" id="GO:0008380">
    <property type="term" value="P:RNA splicing"/>
    <property type="evidence" value="ECO:0007669"/>
    <property type="project" value="UniProtKB-KW"/>
</dbReference>
<evidence type="ECO:0000256" key="4">
    <source>
        <dbReference type="ARBA" id="ARBA00023187"/>
    </source>
</evidence>
<dbReference type="EMBL" id="QUSZ01006836">
    <property type="protein sequence ID" value="RHY04424.1"/>
    <property type="molecule type" value="Genomic_DNA"/>
</dbReference>
<dbReference type="InterPro" id="IPR019775">
    <property type="entry name" value="WD40_repeat_CS"/>
</dbReference>
<dbReference type="InterPro" id="IPR036322">
    <property type="entry name" value="WD40_repeat_dom_sf"/>
</dbReference>
<gene>
    <name evidence="8" type="ORF">B5M09_003774</name>
    <name evidence="7" type="ORF">DYB36_007202</name>
</gene>
<dbReference type="InterPro" id="IPR015943">
    <property type="entry name" value="WD40/YVTN_repeat-like_dom_sf"/>
</dbReference>
<dbReference type="PROSITE" id="PS50082">
    <property type="entry name" value="WD_REPEATS_2"/>
    <property type="match status" value="5"/>
</dbReference>
<dbReference type="EMBL" id="MZMZ02001222">
    <property type="protein sequence ID" value="RQM29664.1"/>
    <property type="molecule type" value="Genomic_DNA"/>
</dbReference>
<feature type="region of interest" description="Disordered" evidence="6">
    <location>
        <begin position="1"/>
        <end position="48"/>
    </location>
</feature>
<evidence type="ECO:0000313" key="10">
    <source>
        <dbReference type="Proteomes" id="UP000284702"/>
    </source>
</evidence>
<dbReference type="AlphaFoldDB" id="A0A397ADQ6"/>
<dbReference type="PRINTS" id="PR00320">
    <property type="entry name" value="GPROTEINBRPT"/>
</dbReference>
<keyword evidence="1 5" id="KW-0853">WD repeat</keyword>
<keyword evidence="10" id="KW-1185">Reference proteome</keyword>
<feature type="repeat" description="WD" evidence="5">
    <location>
        <begin position="82"/>
        <end position="115"/>
    </location>
</feature>
<comment type="caution">
    <text evidence="7">The sequence shown here is derived from an EMBL/GenBank/DDBJ whole genome shotgun (WGS) entry which is preliminary data.</text>
</comment>
<keyword evidence="3" id="KW-0677">Repeat</keyword>
<dbReference type="GO" id="GO:0071013">
    <property type="term" value="C:catalytic step 2 spliceosome"/>
    <property type="evidence" value="ECO:0007669"/>
    <property type="project" value="TreeGrafter"/>
</dbReference>
<sequence length="391" mass="42350">MGGGKRPASPTELSAAHDDSTNSAPSSPREQALALAKKPRTDDNEPFPRSLEIVPVDAKVVTLTSRSDAARTSDLLAPTMLLSGHGAAVYSLAFSPLGKTAASASFDRSIFLWTVYGECKNYAVLSGHKNAVLQVQWTYDGSSLVSCSADKTVGLWDAEAGTRLKNYRGHSAIVNSVCPVSKGPQLLVSGSDDSTIKVNIWDARMKREVQTIEERFQVTAVCFGETASTVFSGGVDGLVKQWDLRKPSDTNNHGVPTPVEILAGHSEIITSLQLSPDGNFVLSNAMDSTLRKWDVRPFCEGDRCRMVYYGAKHSNDRNLIRANWSPDMKHIGSGSADRYVYIWDAETGALRYHLPGHAGSVNEVSFHPNPSEPIVGSCGSDKNIYFGELLE</sequence>
<dbReference type="PANTHER" id="PTHR44006:SF1">
    <property type="entry name" value="U5 SMALL NUCLEAR RIBONUCLEOPROTEIN 40 KDA PROTEIN"/>
    <property type="match status" value="1"/>
</dbReference>
<dbReference type="Proteomes" id="UP000265427">
    <property type="component" value="Unassembled WGS sequence"/>
</dbReference>
<dbReference type="GO" id="GO:0006397">
    <property type="term" value="P:mRNA processing"/>
    <property type="evidence" value="ECO:0007669"/>
    <property type="project" value="UniProtKB-KW"/>
</dbReference>
<dbReference type="SUPFAM" id="SSF50978">
    <property type="entry name" value="WD40 repeat-like"/>
    <property type="match status" value="1"/>
</dbReference>
<name>A0A397ADQ6_APHAT</name>
<dbReference type="CDD" id="cd00200">
    <property type="entry name" value="WD40"/>
    <property type="match status" value="1"/>
</dbReference>
<reference evidence="7 9" key="2">
    <citation type="submission" date="2018-08" db="EMBL/GenBank/DDBJ databases">
        <title>Aphanomyces genome sequencing and annotation.</title>
        <authorList>
            <person name="Minardi D."/>
            <person name="Oidtmann B."/>
            <person name="Van Der Giezen M."/>
            <person name="Studholme D.J."/>
        </authorList>
    </citation>
    <scope>NUCLEOTIDE SEQUENCE [LARGE SCALE GENOMIC DNA]</scope>
    <source>
        <strain evidence="7 9">Kv</strain>
    </source>
</reference>
<reference evidence="8 10" key="1">
    <citation type="submission" date="2018-07" db="EMBL/GenBank/DDBJ databases">
        <title>Annotation of Aphanomyces astaci genome assembly.</title>
        <authorList>
            <person name="Studholme D.J."/>
        </authorList>
    </citation>
    <scope>NUCLEOTIDE SEQUENCE [LARGE SCALE GENOMIC DNA]</scope>
    <source>
        <strain evidence="8">Pc</strain>
    </source>
</reference>
<dbReference type="InterPro" id="IPR052234">
    <property type="entry name" value="U5_snRNP_Component"/>
</dbReference>
<evidence type="ECO:0000313" key="7">
    <source>
        <dbReference type="EMBL" id="RHY04424.1"/>
    </source>
</evidence>
<organism evidence="7 9">
    <name type="scientific">Aphanomyces astaci</name>
    <name type="common">Crayfish plague agent</name>
    <dbReference type="NCBI Taxonomy" id="112090"/>
    <lineage>
        <taxon>Eukaryota</taxon>
        <taxon>Sar</taxon>
        <taxon>Stramenopiles</taxon>
        <taxon>Oomycota</taxon>
        <taxon>Saprolegniomycetes</taxon>
        <taxon>Saprolegniales</taxon>
        <taxon>Verrucalvaceae</taxon>
        <taxon>Aphanomyces</taxon>
    </lineage>
</organism>
<dbReference type="PROSITE" id="PS50294">
    <property type="entry name" value="WD_REPEATS_REGION"/>
    <property type="match status" value="3"/>
</dbReference>
<dbReference type="InterPro" id="IPR001680">
    <property type="entry name" value="WD40_rpt"/>
</dbReference>
<feature type="repeat" description="WD" evidence="5">
    <location>
        <begin position="312"/>
        <end position="353"/>
    </location>
</feature>
<protein>
    <submittedName>
        <fullName evidence="7">Uncharacterized protein</fullName>
    </submittedName>
</protein>
<dbReference type="InterPro" id="IPR020472">
    <property type="entry name" value="WD40_PAC1"/>
</dbReference>
<proteinExistence type="predicted"/>
<keyword evidence="4" id="KW-0508">mRNA splicing</keyword>
<evidence type="ECO:0000256" key="5">
    <source>
        <dbReference type="PROSITE-ProRule" id="PRU00221"/>
    </source>
</evidence>
<evidence type="ECO:0000313" key="9">
    <source>
        <dbReference type="Proteomes" id="UP000265427"/>
    </source>
</evidence>
<feature type="repeat" description="WD" evidence="5">
    <location>
        <begin position="125"/>
        <end position="166"/>
    </location>
</feature>
<keyword evidence="2" id="KW-0507">mRNA processing</keyword>
<evidence type="ECO:0000256" key="6">
    <source>
        <dbReference type="SAM" id="MobiDB-lite"/>
    </source>
</evidence>